<evidence type="ECO:0000313" key="2">
    <source>
        <dbReference type="EMBL" id="CAB4555784.1"/>
    </source>
</evidence>
<evidence type="ECO:0000313" key="3">
    <source>
        <dbReference type="EMBL" id="CAB4663721.1"/>
    </source>
</evidence>
<dbReference type="Pfam" id="PF22802">
    <property type="entry name" value="RsiG"/>
    <property type="match status" value="1"/>
</dbReference>
<feature type="domain" description="RsiG-like" evidence="1">
    <location>
        <begin position="8"/>
        <end position="64"/>
    </location>
</feature>
<dbReference type="CDD" id="cd21107">
    <property type="entry name" value="RsiG"/>
    <property type="match status" value="1"/>
</dbReference>
<name>A0A6J6LPQ9_9ZZZZ</name>
<dbReference type="AlphaFoldDB" id="A0A6J6LPQ9"/>
<sequence>MSENTPSSVADIRARRQALQAEEDAISFVRRLAQGRLDLVRDEQRRRTQGTDLPTASLEERLAEVFGQQHGGGSARPPRETNVPADHHLVKELDQVCEHYSFEMMDTLDDKSLEELGGSLEMFEKTCSQMRHEMFDQIDALTAELVKKVRESGAGSVVKDS</sequence>
<protein>
    <submittedName>
        <fullName evidence="3">Unannotated protein</fullName>
    </submittedName>
</protein>
<proteinExistence type="predicted"/>
<dbReference type="EMBL" id="CAEZWE010000089">
    <property type="protein sequence ID" value="CAB4663721.1"/>
    <property type="molecule type" value="Genomic_DNA"/>
</dbReference>
<dbReference type="EMBL" id="CAEZTC010000043">
    <property type="protein sequence ID" value="CAB4555784.1"/>
    <property type="molecule type" value="Genomic_DNA"/>
</dbReference>
<accession>A0A6J6LPQ9</accession>
<reference evidence="3" key="1">
    <citation type="submission" date="2020-05" db="EMBL/GenBank/DDBJ databases">
        <authorList>
            <person name="Chiriac C."/>
            <person name="Salcher M."/>
            <person name="Ghai R."/>
            <person name="Kavagutti S V."/>
        </authorList>
    </citation>
    <scope>NUCLEOTIDE SEQUENCE</scope>
</reference>
<evidence type="ECO:0000259" key="1">
    <source>
        <dbReference type="Pfam" id="PF22802"/>
    </source>
</evidence>
<dbReference type="InterPro" id="IPR049575">
    <property type="entry name" value="RsiG-like"/>
</dbReference>
<gene>
    <name evidence="2" type="ORF">UFOPK1572_00477</name>
    <name evidence="3" type="ORF">UFOPK2169_01585</name>
</gene>
<dbReference type="InterPro" id="IPR055209">
    <property type="entry name" value="RsiG-like_dom"/>
</dbReference>
<organism evidence="3">
    <name type="scientific">freshwater metagenome</name>
    <dbReference type="NCBI Taxonomy" id="449393"/>
    <lineage>
        <taxon>unclassified sequences</taxon>
        <taxon>metagenomes</taxon>
        <taxon>ecological metagenomes</taxon>
    </lineage>
</organism>